<dbReference type="PRINTS" id="PR00237">
    <property type="entry name" value="GPCRRHODOPSN"/>
</dbReference>
<keyword evidence="9" id="KW-0325">Glycoprotein</keyword>
<feature type="transmembrane region" description="Helical" evidence="12">
    <location>
        <begin position="144"/>
        <end position="169"/>
    </location>
</feature>
<evidence type="ECO:0000256" key="4">
    <source>
        <dbReference type="ARBA" id="ARBA00022989"/>
    </source>
</evidence>
<dbReference type="PANTHER" id="PTHR24248:SF199">
    <property type="entry name" value="IP13425P-RELATED"/>
    <property type="match status" value="1"/>
</dbReference>
<dbReference type="GO" id="GO:0071880">
    <property type="term" value="P:adenylate cyclase-activating adrenergic receptor signaling pathway"/>
    <property type="evidence" value="ECO:0007669"/>
    <property type="project" value="TreeGrafter"/>
</dbReference>
<dbReference type="GO" id="GO:0004993">
    <property type="term" value="F:G protein-coupled serotonin receptor activity"/>
    <property type="evidence" value="ECO:0007669"/>
    <property type="project" value="InterPro"/>
</dbReference>
<evidence type="ECO:0000256" key="1">
    <source>
        <dbReference type="ARBA" id="ARBA00004651"/>
    </source>
</evidence>
<keyword evidence="10 11" id="KW-0807">Transducer</keyword>
<dbReference type="PANTHER" id="PTHR24248">
    <property type="entry name" value="ADRENERGIC RECEPTOR-RELATED G-PROTEIN COUPLED RECEPTOR"/>
    <property type="match status" value="1"/>
</dbReference>
<dbReference type="InterPro" id="IPR000276">
    <property type="entry name" value="GPCR_Rhodpsn"/>
</dbReference>
<dbReference type="PROSITE" id="PS00237">
    <property type="entry name" value="G_PROTEIN_RECEP_F1_1"/>
    <property type="match status" value="1"/>
</dbReference>
<evidence type="ECO:0000256" key="3">
    <source>
        <dbReference type="ARBA" id="ARBA00022692"/>
    </source>
</evidence>
<dbReference type="PRINTS" id="PR01101">
    <property type="entry name" value="5HTRECEPTOR"/>
</dbReference>
<evidence type="ECO:0000313" key="15">
    <source>
        <dbReference type="Proteomes" id="UP000694388"/>
    </source>
</evidence>
<dbReference type="Pfam" id="PF00001">
    <property type="entry name" value="7tm_1"/>
    <property type="match status" value="1"/>
</dbReference>
<evidence type="ECO:0000259" key="13">
    <source>
        <dbReference type="PROSITE" id="PS50262"/>
    </source>
</evidence>
<organism evidence="14 15">
    <name type="scientific">Eptatretus burgeri</name>
    <name type="common">Inshore hagfish</name>
    <dbReference type="NCBI Taxonomy" id="7764"/>
    <lineage>
        <taxon>Eukaryota</taxon>
        <taxon>Metazoa</taxon>
        <taxon>Chordata</taxon>
        <taxon>Craniata</taxon>
        <taxon>Vertebrata</taxon>
        <taxon>Cyclostomata</taxon>
        <taxon>Myxini</taxon>
        <taxon>Myxiniformes</taxon>
        <taxon>Myxinidae</taxon>
        <taxon>Eptatretinae</taxon>
        <taxon>Eptatretus</taxon>
    </lineage>
</organism>
<evidence type="ECO:0000256" key="12">
    <source>
        <dbReference type="SAM" id="Phobius"/>
    </source>
</evidence>
<comment type="similarity">
    <text evidence="11">Belongs to the G-protein coupled receptor 1 family.</text>
</comment>
<dbReference type="Ensembl" id="ENSEBUT00000014998.1">
    <property type="protein sequence ID" value="ENSEBUP00000014422.1"/>
    <property type="gene ID" value="ENSEBUG00000009091.1"/>
</dbReference>
<keyword evidence="8 11" id="KW-0675">Receptor</keyword>
<evidence type="ECO:0000256" key="7">
    <source>
        <dbReference type="ARBA" id="ARBA00023157"/>
    </source>
</evidence>
<keyword evidence="3 11" id="KW-0812">Transmembrane</keyword>
<keyword evidence="6 12" id="KW-0472">Membrane</keyword>
<evidence type="ECO:0000256" key="11">
    <source>
        <dbReference type="RuleBase" id="RU000688"/>
    </source>
</evidence>
<feature type="transmembrane region" description="Helical" evidence="12">
    <location>
        <begin position="223"/>
        <end position="243"/>
    </location>
</feature>
<reference evidence="14" key="2">
    <citation type="submission" date="2025-09" db="UniProtKB">
        <authorList>
            <consortium name="Ensembl"/>
        </authorList>
    </citation>
    <scope>IDENTIFICATION</scope>
</reference>
<reference evidence="14" key="1">
    <citation type="submission" date="2025-08" db="UniProtKB">
        <authorList>
            <consortium name="Ensembl"/>
        </authorList>
    </citation>
    <scope>IDENTIFICATION</scope>
</reference>
<name>A0A8C4QF46_EPTBU</name>
<sequence length="553" mass="61930">MDVMKKSRLPEISSSSVPSLLTWLRLWPSWRLSHHCFNPALSVHFIDSKPPSLSLRFINLALLKHPRMQVHPAMRAPSGSPGVLSEPRFSAEQNDSVCDESAKNVAWQALPIIPIIGWTIAGNVLVIMAVALERKLQTVTNYFLMSLAAADLLVGVLVMPIALLTVLFQSHWCLPPSLCPIWLYLDVLLSTASILHLCAISLDRYLAIRRPIQHSRFQSKNKVLLKVLVVWAVSVGISMPIPLKGFLHPASVFAEHVCVIRVESFAHFIVFGSLSAFFVPLAIMLVAFCLTTRLLRRKALHCDAGRQPISSAFRCRKRQHRYCHHHLQPGFLRRNLWQRRCQAAPWRTLADHRRSPWHRPIASVPPPFPFLSKLPSPPQLSPQACSLQRPWGSGLRRQTMASISNEQRATKVLGVVFALFVVMWCPFFITNILSVLCRDSCHPDVLAVLLNIFVWVGYVSSGVNPLVYTLFNRVFRRAFCRFIGCDFRRQVLAQGVEAAWVSNAGLRASPTGLNGERMIPPPSPVPSIEIASPTITCRARNQISGAGNIAMHL</sequence>
<dbReference type="GO" id="GO:0005886">
    <property type="term" value="C:plasma membrane"/>
    <property type="evidence" value="ECO:0007669"/>
    <property type="project" value="UniProtKB-SubCell"/>
</dbReference>
<evidence type="ECO:0000256" key="6">
    <source>
        <dbReference type="ARBA" id="ARBA00023136"/>
    </source>
</evidence>
<dbReference type="GO" id="GO:0043410">
    <property type="term" value="P:positive regulation of MAPK cascade"/>
    <property type="evidence" value="ECO:0007669"/>
    <property type="project" value="TreeGrafter"/>
</dbReference>
<protein>
    <submittedName>
        <fullName evidence="14">5-hydroxytryptamine (serotonin) receptor 2B, G protein-coupled</fullName>
    </submittedName>
</protein>
<comment type="subcellular location">
    <subcellularLocation>
        <location evidence="1">Cell membrane</location>
        <topology evidence="1">Multi-pass membrane protein</topology>
    </subcellularLocation>
</comment>
<evidence type="ECO:0000313" key="14">
    <source>
        <dbReference type="Ensembl" id="ENSEBUP00000014422.1"/>
    </source>
</evidence>
<dbReference type="SUPFAM" id="SSF81321">
    <property type="entry name" value="Family A G protein-coupled receptor-like"/>
    <property type="match status" value="1"/>
</dbReference>
<dbReference type="InterPro" id="IPR002231">
    <property type="entry name" value="5HT_rcpt"/>
</dbReference>
<keyword evidence="4 12" id="KW-1133">Transmembrane helix</keyword>
<feature type="transmembrane region" description="Helical" evidence="12">
    <location>
        <begin position="265"/>
        <end position="290"/>
    </location>
</feature>
<dbReference type="Proteomes" id="UP000694388">
    <property type="component" value="Unplaced"/>
</dbReference>
<evidence type="ECO:0000256" key="2">
    <source>
        <dbReference type="ARBA" id="ARBA00022475"/>
    </source>
</evidence>
<feature type="transmembrane region" description="Helical" evidence="12">
    <location>
        <begin position="412"/>
        <end position="433"/>
    </location>
</feature>
<keyword evidence="2" id="KW-1003">Cell membrane</keyword>
<keyword evidence="7" id="KW-1015">Disulfide bond</keyword>
<dbReference type="PROSITE" id="PS50262">
    <property type="entry name" value="G_PROTEIN_RECEP_F1_2"/>
    <property type="match status" value="1"/>
</dbReference>
<feature type="transmembrane region" description="Helical" evidence="12">
    <location>
        <begin position="445"/>
        <end position="471"/>
    </location>
</feature>
<proteinExistence type="inferred from homology"/>
<keyword evidence="5 11" id="KW-0297">G-protein coupled receptor</keyword>
<dbReference type="GeneTree" id="ENSGT01050000244937"/>
<evidence type="ECO:0000256" key="5">
    <source>
        <dbReference type="ARBA" id="ARBA00023040"/>
    </source>
</evidence>
<keyword evidence="15" id="KW-1185">Reference proteome</keyword>
<feature type="domain" description="G-protein coupled receptors family 1 profile" evidence="13">
    <location>
        <begin position="122"/>
        <end position="468"/>
    </location>
</feature>
<evidence type="ECO:0000256" key="9">
    <source>
        <dbReference type="ARBA" id="ARBA00023180"/>
    </source>
</evidence>
<accession>A0A8C4QF46</accession>
<evidence type="ECO:0000256" key="8">
    <source>
        <dbReference type="ARBA" id="ARBA00023170"/>
    </source>
</evidence>
<feature type="transmembrane region" description="Helical" evidence="12">
    <location>
        <begin position="112"/>
        <end position="132"/>
    </location>
</feature>
<dbReference type="SMART" id="SM01381">
    <property type="entry name" value="7TM_GPCR_Srsx"/>
    <property type="match status" value="1"/>
</dbReference>
<dbReference type="AlphaFoldDB" id="A0A8C4QF46"/>
<dbReference type="InterPro" id="IPR017452">
    <property type="entry name" value="GPCR_Rhodpsn_7TM"/>
</dbReference>
<dbReference type="Gene3D" id="1.20.1070.10">
    <property type="entry name" value="Rhodopsin 7-helix transmembrane proteins"/>
    <property type="match status" value="1"/>
</dbReference>
<feature type="transmembrane region" description="Helical" evidence="12">
    <location>
        <begin position="181"/>
        <end position="202"/>
    </location>
</feature>
<evidence type="ECO:0000256" key="10">
    <source>
        <dbReference type="ARBA" id="ARBA00023224"/>
    </source>
</evidence>